<dbReference type="KEGG" id="ctak:4412677_02580"/>
<evidence type="ECO:0000313" key="2">
    <source>
        <dbReference type="Proteomes" id="UP000215196"/>
    </source>
</evidence>
<protein>
    <recommendedName>
        <fullName evidence="3">Carboxypeptidase-like regulatory domain-containing protein</fullName>
    </recommendedName>
</protein>
<accession>A0A239XXA2</accession>
<proteinExistence type="predicted"/>
<dbReference type="Proteomes" id="UP000215196">
    <property type="component" value="Chromosome 1"/>
</dbReference>
<sequence length="388" mass="45803">MKYLQLLFFLFSGFLFSQNLKKIKVIDSQDSKPISNVRLLFSNEVVYSNDDGFALIPENVKNLETSKSGYQTEKLNKVSEIISLTPLYQDIEEVKIVNIDVKKIFKDVSNRYSEIYYDKSAIYDVTFKQRAFENNDMKLLMIAHGKFWSRDGSYNSKEAFNNKFDNFVQLQIDDLRYLKSKPYENFIKVKKQDKGHDYIGSLFFSYELFNINRFIGFKKSLTTGRLIHENKEEQEISFSIKTDENLLYRGRITYNKKDKAITYYEMNFRQSNFPPEKMKDENGKEYFRQRGDGTIIFDFYKNGEKYVPSKVSVVAEGFKTITDAKTFELRSAREIIFKNFQPTEAKGVENPVEIYKPFWNKMKVSEDKGEVLLSKEEEQFINEKTDEE</sequence>
<dbReference type="EMBL" id="LT906465">
    <property type="protein sequence ID" value="SNV51042.1"/>
    <property type="molecule type" value="Genomic_DNA"/>
</dbReference>
<evidence type="ECO:0000313" key="1">
    <source>
        <dbReference type="EMBL" id="SNV51042.1"/>
    </source>
</evidence>
<gene>
    <name evidence="1" type="ORF">SAMEA4412677_02580</name>
</gene>
<evidence type="ECO:0008006" key="3">
    <source>
        <dbReference type="Google" id="ProtNLM"/>
    </source>
</evidence>
<dbReference type="RefSeq" id="WP_095073819.1">
    <property type="nucleotide sequence ID" value="NZ_LT906465.1"/>
</dbReference>
<dbReference type="AlphaFoldDB" id="A0A239XXA2"/>
<organism evidence="1 2">
    <name type="scientific">Chryseobacterium taklimakanense</name>
    <dbReference type="NCBI Taxonomy" id="536441"/>
    <lineage>
        <taxon>Bacteria</taxon>
        <taxon>Pseudomonadati</taxon>
        <taxon>Bacteroidota</taxon>
        <taxon>Flavobacteriia</taxon>
        <taxon>Flavobacteriales</taxon>
        <taxon>Weeksellaceae</taxon>
        <taxon>Chryseobacterium group</taxon>
        <taxon>Chryseobacterium</taxon>
    </lineage>
</organism>
<name>A0A239XXA2_9FLAO</name>
<reference evidence="1 2" key="1">
    <citation type="submission" date="2017-06" db="EMBL/GenBank/DDBJ databases">
        <authorList>
            <consortium name="Pathogen Informatics"/>
        </authorList>
    </citation>
    <scope>NUCLEOTIDE SEQUENCE [LARGE SCALE GENOMIC DNA]</scope>
    <source>
        <strain evidence="1 2">NCTC13490</strain>
    </source>
</reference>
<keyword evidence="2" id="KW-1185">Reference proteome</keyword>